<dbReference type="OrthoDB" id="7859621at2759"/>
<keyword evidence="3 7" id="KW-0812">Transmembrane</keyword>
<gene>
    <name evidence="8" type="ORF">BMF94_2737</name>
</gene>
<comment type="similarity">
    <text evidence="2">Belongs to the SURF4 family.</text>
</comment>
<feature type="transmembrane region" description="Helical" evidence="7">
    <location>
        <begin position="314"/>
        <end position="331"/>
    </location>
</feature>
<reference evidence="8 9" key="1">
    <citation type="journal article" date="2018" name="Front. Microbiol.">
        <title>Prospects for Fungal Bioremediation of Acidic Radioactive Waste Sites: Characterization and Genome Sequence of Rhodotorula taiwanensis MD1149.</title>
        <authorList>
            <person name="Tkavc R."/>
            <person name="Matrosova V.Y."/>
            <person name="Grichenko O.E."/>
            <person name="Gostincar C."/>
            <person name="Volpe R.P."/>
            <person name="Klimenkova P."/>
            <person name="Gaidamakova E.K."/>
            <person name="Zhou C.E."/>
            <person name="Stewart B.J."/>
            <person name="Lyman M.G."/>
            <person name="Malfatti S.A."/>
            <person name="Rubinfeld B."/>
            <person name="Courtot M."/>
            <person name="Singh J."/>
            <person name="Dalgard C.L."/>
            <person name="Hamilton T."/>
            <person name="Frey K.G."/>
            <person name="Gunde-Cimerman N."/>
            <person name="Dugan L."/>
            <person name="Daly M.J."/>
        </authorList>
    </citation>
    <scope>NUCLEOTIDE SEQUENCE [LARGE SCALE GENOMIC DNA]</scope>
    <source>
        <strain evidence="8 9">MD1149</strain>
    </source>
</reference>
<evidence type="ECO:0000256" key="1">
    <source>
        <dbReference type="ARBA" id="ARBA00004141"/>
    </source>
</evidence>
<evidence type="ECO:0000256" key="6">
    <source>
        <dbReference type="SAM" id="MobiDB-lite"/>
    </source>
</evidence>
<dbReference type="AlphaFoldDB" id="A0A2S5BBN4"/>
<dbReference type="Pfam" id="PF02077">
    <property type="entry name" value="SURF4"/>
    <property type="match status" value="1"/>
</dbReference>
<dbReference type="Proteomes" id="UP000237144">
    <property type="component" value="Unassembled WGS sequence"/>
</dbReference>
<evidence type="ECO:0000313" key="9">
    <source>
        <dbReference type="Proteomes" id="UP000237144"/>
    </source>
</evidence>
<dbReference type="InterPro" id="IPR002995">
    <property type="entry name" value="Surf4"/>
</dbReference>
<evidence type="ECO:0000256" key="2">
    <source>
        <dbReference type="ARBA" id="ARBA00006945"/>
    </source>
</evidence>
<feature type="transmembrane region" description="Helical" evidence="7">
    <location>
        <begin position="211"/>
        <end position="236"/>
    </location>
</feature>
<feature type="transmembrane region" description="Helical" evidence="7">
    <location>
        <begin position="351"/>
        <end position="370"/>
    </location>
</feature>
<keyword evidence="4 7" id="KW-1133">Transmembrane helix</keyword>
<evidence type="ECO:0000256" key="5">
    <source>
        <dbReference type="ARBA" id="ARBA00023136"/>
    </source>
</evidence>
<evidence type="ECO:0000256" key="4">
    <source>
        <dbReference type="ARBA" id="ARBA00022989"/>
    </source>
</evidence>
<keyword evidence="5 7" id="KW-0472">Membrane</keyword>
<proteinExistence type="inferred from homology"/>
<feature type="region of interest" description="Disordered" evidence="6">
    <location>
        <begin position="1"/>
        <end position="83"/>
    </location>
</feature>
<feature type="compositionally biased region" description="Polar residues" evidence="6">
    <location>
        <begin position="11"/>
        <end position="35"/>
    </location>
</feature>
<comment type="subcellular location">
    <subcellularLocation>
        <location evidence="1">Membrane</location>
        <topology evidence="1">Multi-pass membrane protein</topology>
    </subcellularLocation>
</comment>
<sequence>MASPYAAAGSPSMSNSGSTFSAGPSSRRSSNAFQQHSRRGSVIPPYLATDYSQQSGSPSLGGYQPSGASPAGSRRGSAAGSHARRGSVMDIAANMLAGEAGVAQLDKARKVSDKIEDRLEQLARPIRPWLPGIGRFLIVVTFLEDALRIMTQIGDQNYYLQKHRGFPWGISHLFLWINVLVMLSCSGLIIAKRYPEYATGGLFGVVLSQGFGYGLIFDFNFFLRNLSVIGGLLMALSDSLSQKKSSLVGIPSMGVSDTDRKKYFQLFGRVLLVFLFIGFIFNGQSGVAKGLVSISGLGACICVAIGYKARQSALFLVVVLTAFNMTVNAWWRVHPSHPQRDFLKYDFFQTLSIVGGLLLLVNLGAGDFSIEQKKRH</sequence>
<dbReference type="STRING" id="741276.A0A2S5BBN4"/>
<accession>A0A2S5BBN4</accession>
<evidence type="ECO:0000256" key="3">
    <source>
        <dbReference type="ARBA" id="ARBA00022692"/>
    </source>
</evidence>
<feature type="transmembrane region" description="Helical" evidence="7">
    <location>
        <begin position="173"/>
        <end position="191"/>
    </location>
</feature>
<evidence type="ECO:0000256" key="7">
    <source>
        <dbReference type="SAM" id="Phobius"/>
    </source>
</evidence>
<keyword evidence="9" id="KW-1185">Reference proteome</keyword>
<dbReference type="EMBL" id="PJQD01000028">
    <property type="protein sequence ID" value="POY74163.1"/>
    <property type="molecule type" value="Genomic_DNA"/>
</dbReference>
<feature type="transmembrane region" description="Helical" evidence="7">
    <location>
        <begin position="287"/>
        <end position="307"/>
    </location>
</feature>
<dbReference type="GO" id="GO:0016020">
    <property type="term" value="C:membrane"/>
    <property type="evidence" value="ECO:0007669"/>
    <property type="project" value="UniProtKB-SubCell"/>
</dbReference>
<dbReference type="PROSITE" id="PS01339">
    <property type="entry name" value="SURF4"/>
    <property type="match status" value="1"/>
</dbReference>
<feature type="compositionally biased region" description="Low complexity" evidence="6">
    <location>
        <begin position="66"/>
        <end position="81"/>
    </location>
</feature>
<organism evidence="8 9">
    <name type="scientific">Rhodotorula taiwanensis</name>
    <dbReference type="NCBI Taxonomy" id="741276"/>
    <lineage>
        <taxon>Eukaryota</taxon>
        <taxon>Fungi</taxon>
        <taxon>Dikarya</taxon>
        <taxon>Basidiomycota</taxon>
        <taxon>Pucciniomycotina</taxon>
        <taxon>Microbotryomycetes</taxon>
        <taxon>Sporidiobolales</taxon>
        <taxon>Sporidiobolaceae</taxon>
        <taxon>Rhodotorula</taxon>
    </lineage>
</organism>
<comment type="caution">
    <text evidence="8">The sequence shown here is derived from an EMBL/GenBank/DDBJ whole genome shotgun (WGS) entry which is preliminary data.</text>
</comment>
<evidence type="ECO:0000313" key="8">
    <source>
        <dbReference type="EMBL" id="POY74163.1"/>
    </source>
</evidence>
<protein>
    <submittedName>
        <fullName evidence="8">Uncharacterized protein</fullName>
    </submittedName>
</protein>
<name>A0A2S5BBN4_9BASI</name>
<feature type="transmembrane region" description="Helical" evidence="7">
    <location>
        <begin position="263"/>
        <end position="281"/>
    </location>
</feature>